<dbReference type="EMBL" id="CM055110">
    <property type="protein sequence ID" value="KAJ7521802.1"/>
    <property type="molecule type" value="Genomic_DNA"/>
</dbReference>
<name>A0ACC2AW87_DIPCM</name>
<protein>
    <submittedName>
        <fullName evidence="1">Uncharacterized protein</fullName>
    </submittedName>
</protein>
<reference evidence="2" key="1">
    <citation type="journal article" date="2024" name="Proc. Natl. Acad. Sci. U.S.A.">
        <title>Extraordinary preservation of gene collinearity over three hundred million years revealed in homosporous lycophytes.</title>
        <authorList>
            <person name="Li C."/>
            <person name="Wickell D."/>
            <person name="Kuo L.Y."/>
            <person name="Chen X."/>
            <person name="Nie B."/>
            <person name="Liao X."/>
            <person name="Peng D."/>
            <person name="Ji J."/>
            <person name="Jenkins J."/>
            <person name="Williams M."/>
            <person name="Shu S."/>
            <person name="Plott C."/>
            <person name="Barry K."/>
            <person name="Rajasekar S."/>
            <person name="Grimwood J."/>
            <person name="Han X."/>
            <person name="Sun S."/>
            <person name="Hou Z."/>
            <person name="He W."/>
            <person name="Dai G."/>
            <person name="Sun C."/>
            <person name="Schmutz J."/>
            <person name="Leebens-Mack J.H."/>
            <person name="Li F.W."/>
            <person name="Wang L."/>
        </authorList>
    </citation>
    <scope>NUCLEOTIDE SEQUENCE [LARGE SCALE GENOMIC DNA]</scope>
    <source>
        <strain evidence="2">cv. PW_Plant_1</strain>
    </source>
</reference>
<gene>
    <name evidence="1" type="ORF">O6H91_19G068700</name>
</gene>
<sequence length="612" mass="68206">MKIRHHFPRKLVIFIITTLSAVAINAALFWLCSKSKTSPDDLVKTPYDSTGYTQCQDDPAQPLYSGGLVVNPTFDQDLAGWSPFAGGAVEIRSQGKNKFLVATNRTATYQGPSQTLDNLKQGTKYTLSAWLQISGGSSAFVKATIKTGGQTYICGGSVVARSGCWSFMKGGFVPAQNSNSSTLYFEADSKVDIWIDSVALQPFTDEEWQTQQNAQVNSTRKRGIDVNVIDSNGRCISNVQLKIDQTKTSFPFGSAIAATILDNQAYQTWFVKRFNTAVFENELKWYFTEPQKGGVSYATAQKMLDFCKANSISVRGHNVFWDNPNFVQSWIKSLPVRDLQNTVNSRVQSLMDHFRGQFIGWDVNNEMLHFSFYEDRLGKNASIDFFKKVQELDPETPLYMNEYNVIETCYDSQSTVNLYIEKLAEIHAAGIILEGIGLESHFSDTVPNVAYMRSVLDQFGVLGLPIWLTEVDISNKVDNKNQAIYLQTVLKEGFAHPAVTGIMLWSAWHPSGCYQMCLTDNNFNNLATGDAVDAFLSEHQTTGVEGLTDEHGNFHFEGFLGDYKILMTYNTSYNSSATVASSFSIKSCTQKVTLQFSGIDCHDNTLQAVQIM</sequence>
<comment type="caution">
    <text evidence="1">The sequence shown here is derived from an EMBL/GenBank/DDBJ whole genome shotgun (WGS) entry which is preliminary data.</text>
</comment>
<organism evidence="1 2">
    <name type="scientific">Diphasiastrum complanatum</name>
    <name type="common">Issler's clubmoss</name>
    <name type="synonym">Lycopodium complanatum</name>
    <dbReference type="NCBI Taxonomy" id="34168"/>
    <lineage>
        <taxon>Eukaryota</taxon>
        <taxon>Viridiplantae</taxon>
        <taxon>Streptophyta</taxon>
        <taxon>Embryophyta</taxon>
        <taxon>Tracheophyta</taxon>
        <taxon>Lycopodiopsida</taxon>
        <taxon>Lycopodiales</taxon>
        <taxon>Lycopodiaceae</taxon>
        <taxon>Lycopodioideae</taxon>
        <taxon>Diphasiastrum</taxon>
    </lineage>
</organism>
<proteinExistence type="predicted"/>
<evidence type="ECO:0000313" key="1">
    <source>
        <dbReference type="EMBL" id="KAJ7521802.1"/>
    </source>
</evidence>
<accession>A0ACC2AW87</accession>
<dbReference type="Proteomes" id="UP001162992">
    <property type="component" value="Chromosome 19"/>
</dbReference>
<evidence type="ECO:0000313" key="2">
    <source>
        <dbReference type="Proteomes" id="UP001162992"/>
    </source>
</evidence>
<keyword evidence="2" id="KW-1185">Reference proteome</keyword>